<evidence type="ECO:0000259" key="3">
    <source>
        <dbReference type="PROSITE" id="PS51462"/>
    </source>
</evidence>
<proteinExistence type="predicted"/>
<dbReference type="PROSITE" id="PS00893">
    <property type="entry name" value="NUDIX_BOX"/>
    <property type="match status" value="1"/>
</dbReference>
<dbReference type="Proteomes" id="UP000287352">
    <property type="component" value="Unassembled WGS sequence"/>
</dbReference>
<evidence type="ECO:0000313" key="4">
    <source>
        <dbReference type="EMBL" id="GCE11174.1"/>
    </source>
</evidence>
<organism evidence="4 5">
    <name type="scientific">Tengunoibacter tsumagoiensis</name>
    <dbReference type="NCBI Taxonomy" id="2014871"/>
    <lineage>
        <taxon>Bacteria</taxon>
        <taxon>Bacillati</taxon>
        <taxon>Chloroflexota</taxon>
        <taxon>Ktedonobacteria</taxon>
        <taxon>Ktedonobacterales</taxon>
        <taxon>Dictyobacteraceae</taxon>
        <taxon>Tengunoibacter</taxon>
    </lineage>
</organism>
<dbReference type="OrthoDB" id="159397at2"/>
<name>A0A401ZWR2_9CHLR</name>
<dbReference type="InterPro" id="IPR000086">
    <property type="entry name" value="NUDIX_hydrolase_dom"/>
</dbReference>
<dbReference type="RefSeq" id="WP_126578857.1">
    <property type="nucleotide sequence ID" value="NZ_BIFR01000001.1"/>
</dbReference>
<comment type="caution">
    <text evidence="4">The sequence shown here is derived from an EMBL/GenBank/DDBJ whole genome shotgun (WGS) entry which is preliminary data.</text>
</comment>
<dbReference type="InterPro" id="IPR020084">
    <property type="entry name" value="NUDIX_hydrolase_CS"/>
</dbReference>
<sequence length="169" mass="19477">MLYDLLKYCVSLFFNCINLLLGGRLPPFGTAAVIVEQDEQYLVILLPRGRIVFPGGFMNWREHPREAAMREGLEETGLQLQADHLIGCYSRANTSLFNMSTISFVYHARIVGGRLRKSVEGQPLWLKEEELQRRMDKSSLQLLADYHRYRQITQEQGQAWSEGPIWSVS</sequence>
<dbReference type="Gene3D" id="3.90.79.10">
    <property type="entry name" value="Nucleoside Triphosphate Pyrophosphohydrolase"/>
    <property type="match status" value="1"/>
</dbReference>
<dbReference type="Pfam" id="PF00293">
    <property type="entry name" value="NUDIX"/>
    <property type="match status" value="1"/>
</dbReference>
<dbReference type="PROSITE" id="PS51462">
    <property type="entry name" value="NUDIX"/>
    <property type="match status" value="1"/>
</dbReference>
<dbReference type="PANTHER" id="PTHR43046:SF14">
    <property type="entry name" value="MUTT_NUDIX FAMILY PROTEIN"/>
    <property type="match status" value="1"/>
</dbReference>
<evidence type="ECO:0000256" key="1">
    <source>
        <dbReference type="ARBA" id="ARBA00001946"/>
    </source>
</evidence>
<dbReference type="InterPro" id="IPR015797">
    <property type="entry name" value="NUDIX_hydrolase-like_dom_sf"/>
</dbReference>
<comment type="cofactor">
    <cofactor evidence="1">
        <name>Mg(2+)</name>
        <dbReference type="ChEBI" id="CHEBI:18420"/>
    </cofactor>
</comment>
<dbReference type="CDD" id="cd02883">
    <property type="entry name" value="NUDIX_Hydrolase"/>
    <property type="match status" value="1"/>
</dbReference>
<protein>
    <recommendedName>
        <fullName evidence="3">Nudix hydrolase domain-containing protein</fullName>
    </recommendedName>
</protein>
<evidence type="ECO:0000313" key="5">
    <source>
        <dbReference type="Proteomes" id="UP000287352"/>
    </source>
</evidence>
<keyword evidence="2" id="KW-0378">Hydrolase</keyword>
<accession>A0A401ZWR2</accession>
<gene>
    <name evidence="4" type="ORF">KTT_10330</name>
</gene>
<feature type="domain" description="Nudix hydrolase" evidence="3">
    <location>
        <begin position="23"/>
        <end position="148"/>
    </location>
</feature>
<dbReference type="SUPFAM" id="SSF55811">
    <property type="entry name" value="Nudix"/>
    <property type="match status" value="1"/>
</dbReference>
<dbReference type="GO" id="GO:0016787">
    <property type="term" value="F:hydrolase activity"/>
    <property type="evidence" value="ECO:0007669"/>
    <property type="project" value="UniProtKB-KW"/>
</dbReference>
<dbReference type="PANTHER" id="PTHR43046">
    <property type="entry name" value="GDP-MANNOSE MANNOSYL HYDROLASE"/>
    <property type="match status" value="1"/>
</dbReference>
<dbReference type="EMBL" id="BIFR01000001">
    <property type="protein sequence ID" value="GCE11174.1"/>
    <property type="molecule type" value="Genomic_DNA"/>
</dbReference>
<evidence type="ECO:0000256" key="2">
    <source>
        <dbReference type="ARBA" id="ARBA00022801"/>
    </source>
</evidence>
<dbReference type="AlphaFoldDB" id="A0A401ZWR2"/>
<keyword evidence="5" id="KW-1185">Reference proteome</keyword>
<reference evidence="5" key="1">
    <citation type="submission" date="2018-12" db="EMBL/GenBank/DDBJ databases">
        <title>Tengunoibacter tsumagoiensis gen. nov., sp. nov., Dictyobacter kobayashii sp. nov., D. alpinus sp. nov., and D. joshuensis sp. nov. and description of Dictyobacteraceae fam. nov. within the order Ktedonobacterales isolated from Tengu-no-mugimeshi.</title>
        <authorList>
            <person name="Wang C.M."/>
            <person name="Zheng Y."/>
            <person name="Sakai Y."/>
            <person name="Toyoda A."/>
            <person name="Minakuchi Y."/>
            <person name="Abe K."/>
            <person name="Yokota A."/>
            <person name="Yabe S."/>
        </authorList>
    </citation>
    <scope>NUCLEOTIDE SEQUENCE [LARGE SCALE GENOMIC DNA]</scope>
    <source>
        <strain evidence="5">Uno3</strain>
    </source>
</reference>